<name>A0ABN9RYA8_9DINO</name>
<feature type="non-terminal residue" evidence="2">
    <location>
        <position position="1"/>
    </location>
</feature>
<reference evidence="2" key="1">
    <citation type="submission" date="2023-10" db="EMBL/GenBank/DDBJ databases">
        <authorList>
            <person name="Chen Y."/>
            <person name="Shah S."/>
            <person name="Dougan E. K."/>
            <person name="Thang M."/>
            <person name="Chan C."/>
        </authorList>
    </citation>
    <scope>NUCLEOTIDE SEQUENCE [LARGE SCALE GENOMIC DNA]</scope>
</reference>
<keyword evidence="3" id="KW-1185">Reference proteome</keyword>
<organism evidence="2 3">
    <name type="scientific">Prorocentrum cordatum</name>
    <dbReference type="NCBI Taxonomy" id="2364126"/>
    <lineage>
        <taxon>Eukaryota</taxon>
        <taxon>Sar</taxon>
        <taxon>Alveolata</taxon>
        <taxon>Dinophyceae</taxon>
        <taxon>Prorocentrales</taxon>
        <taxon>Prorocentraceae</taxon>
        <taxon>Prorocentrum</taxon>
    </lineage>
</organism>
<protein>
    <submittedName>
        <fullName evidence="2">Uncharacterized protein</fullName>
    </submittedName>
</protein>
<feature type="region of interest" description="Disordered" evidence="1">
    <location>
        <begin position="1"/>
        <end position="136"/>
    </location>
</feature>
<dbReference type="EMBL" id="CAUYUJ010008563">
    <property type="protein sequence ID" value="CAK0824335.1"/>
    <property type="molecule type" value="Genomic_DNA"/>
</dbReference>
<feature type="compositionally biased region" description="Polar residues" evidence="1">
    <location>
        <begin position="118"/>
        <end position="136"/>
    </location>
</feature>
<feature type="compositionally biased region" description="Basic residues" evidence="1">
    <location>
        <begin position="99"/>
        <end position="108"/>
    </location>
</feature>
<proteinExistence type="predicted"/>
<feature type="compositionally biased region" description="Basic and acidic residues" evidence="1">
    <location>
        <begin position="38"/>
        <end position="48"/>
    </location>
</feature>
<sequence>QCQAISGELPRPTAAPSAALDGPSAVCCAQANEAAGSGKEDGHDRAPERNAFPTLDLGPQDPEQRATDSSKTQTQNRTTTTKNAGEARTTEALADRRRPFLARRPRRATRYEHKIAASNDNTEKQSTSWEQSELGH</sequence>
<comment type="caution">
    <text evidence="2">The sequence shown here is derived from an EMBL/GenBank/DDBJ whole genome shotgun (WGS) entry which is preliminary data.</text>
</comment>
<evidence type="ECO:0000256" key="1">
    <source>
        <dbReference type="SAM" id="MobiDB-lite"/>
    </source>
</evidence>
<accession>A0ABN9RYA8</accession>
<evidence type="ECO:0000313" key="3">
    <source>
        <dbReference type="Proteomes" id="UP001189429"/>
    </source>
</evidence>
<feature type="compositionally biased region" description="Low complexity" evidence="1">
    <location>
        <begin position="69"/>
        <end position="83"/>
    </location>
</feature>
<evidence type="ECO:0000313" key="2">
    <source>
        <dbReference type="EMBL" id="CAK0824335.1"/>
    </source>
</evidence>
<dbReference type="Proteomes" id="UP001189429">
    <property type="component" value="Unassembled WGS sequence"/>
</dbReference>
<gene>
    <name evidence="2" type="ORF">PCOR1329_LOCUS24764</name>
</gene>